<dbReference type="InterPro" id="IPR032710">
    <property type="entry name" value="NTF2-like_dom_sf"/>
</dbReference>
<dbReference type="Proteomes" id="UP001500051">
    <property type="component" value="Unassembled WGS sequence"/>
</dbReference>
<evidence type="ECO:0000313" key="3">
    <source>
        <dbReference type="Proteomes" id="UP001500051"/>
    </source>
</evidence>
<name>A0ABP7DNN9_9ACTN</name>
<proteinExistence type="predicted"/>
<sequence length="123" mass="13550">MSAEDEVMAAATRRAEALERGDRDALESLLHPQFRWTSHRGETFERESYVDANTSGRTAWHSQRLGDADIQVVGDVAILCCTVTDDVTTGAGRATFRMPMTTLWIRDAGGWRCLAGHAGPRLS</sequence>
<gene>
    <name evidence="2" type="ORF">GCM10022204_24260</name>
</gene>
<organism evidence="2 3">
    <name type="scientific">Microlunatus aurantiacus</name>
    <dbReference type="NCBI Taxonomy" id="446786"/>
    <lineage>
        <taxon>Bacteria</taxon>
        <taxon>Bacillati</taxon>
        <taxon>Actinomycetota</taxon>
        <taxon>Actinomycetes</taxon>
        <taxon>Propionibacteriales</taxon>
        <taxon>Propionibacteriaceae</taxon>
        <taxon>Microlunatus</taxon>
    </lineage>
</organism>
<dbReference type="SUPFAM" id="SSF54427">
    <property type="entry name" value="NTF2-like"/>
    <property type="match status" value="1"/>
</dbReference>
<dbReference type="Gene3D" id="3.10.450.50">
    <property type="match status" value="1"/>
</dbReference>
<comment type="caution">
    <text evidence="2">The sequence shown here is derived from an EMBL/GenBank/DDBJ whole genome shotgun (WGS) entry which is preliminary data.</text>
</comment>
<evidence type="ECO:0000313" key="2">
    <source>
        <dbReference type="EMBL" id="GAA3705844.1"/>
    </source>
</evidence>
<dbReference type="InterPro" id="IPR027843">
    <property type="entry name" value="DUF4440"/>
</dbReference>
<feature type="domain" description="DUF4440" evidence="1">
    <location>
        <begin position="8"/>
        <end position="113"/>
    </location>
</feature>
<evidence type="ECO:0000259" key="1">
    <source>
        <dbReference type="Pfam" id="PF14534"/>
    </source>
</evidence>
<dbReference type="EMBL" id="BAAAYX010000009">
    <property type="protein sequence ID" value="GAA3705844.1"/>
    <property type="molecule type" value="Genomic_DNA"/>
</dbReference>
<keyword evidence="3" id="KW-1185">Reference proteome</keyword>
<dbReference type="RefSeq" id="WP_344812625.1">
    <property type="nucleotide sequence ID" value="NZ_BAAAYX010000009.1"/>
</dbReference>
<dbReference type="Pfam" id="PF14534">
    <property type="entry name" value="DUF4440"/>
    <property type="match status" value="1"/>
</dbReference>
<protein>
    <recommendedName>
        <fullName evidence="1">DUF4440 domain-containing protein</fullName>
    </recommendedName>
</protein>
<reference evidence="3" key="1">
    <citation type="journal article" date="2019" name="Int. J. Syst. Evol. Microbiol.">
        <title>The Global Catalogue of Microorganisms (GCM) 10K type strain sequencing project: providing services to taxonomists for standard genome sequencing and annotation.</title>
        <authorList>
            <consortium name="The Broad Institute Genomics Platform"/>
            <consortium name="The Broad Institute Genome Sequencing Center for Infectious Disease"/>
            <person name="Wu L."/>
            <person name="Ma J."/>
        </authorList>
    </citation>
    <scope>NUCLEOTIDE SEQUENCE [LARGE SCALE GENOMIC DNA]</scope>
    <source>
        <strain evidence="3">JCM 16548</strain>
    </source>
</reference>
<accession>A0ABP7DNN9</accession>